<evidence type="ECO:0000256" key="4">
    <source>
        <dbReference type="SAM" id="SignalP"/>
    </source>
</evidence>
<comment type="caution">
    <text evidence="6">The sequence shown here is derived from an EMBL/GenBank/DDBJ whole genome shotgun (WGS) entry which is preliminary data.</text>
</comment>
<protein>
    <submittedName>
        <fullName evidence="6">Branched-chain amino acid ABC transporter substrate-binding protein</fullName>
    </submittedName>
</protein>
<dbReference type="PANTHER" id="PTHR30483:SF37">
    <property type="entry name" value="ABC TRANSPORTER SUBSTRATE-BINDING PROTEIN"/>
    <property type="match status" value="1"/>
</dbReference>
<dbReference type="EMBL" id="LNCU01000097">
    <property type="protein sequence ID" value="KWV50031.1"/>
    <property type="molecule type" value="Genomic_DNA"/>
</dbReference>
<keyword evidence="3" id="KW-0813">Transport</keyword>
<sequence length="417" mass="44147">MRLSKLVGPLAAAAIAMGLASGAMAQQKTVKIGAVFPLSGNAASAGVHAKAAIEVALDIINNAHPEFGNFPLAKNAGLAGLGGAKVEVVFADNQGSPATGQNQALRLITEEKVVALTGAYQSGITLTASAIAEKYGIPFVNGESVASNLTERGFKWFFRTTPIATDFAQVYYDFFTEMKASGAKTDNIAVVHDTTEYGVSVANTLAATFKEKGHPIAQDVAYTTNATDVQSQVLQLKDKKPDVVIMISYTSDAILFAKTMQALDYKPPMLLADDSGYSDPSFIKAAGKISQGVFNRSSWSVGPAGSPTAIIAKLYKEKSGDEMDDTAARQMQAFFVLADAIDRAGSTEPAKIQAALKATDLKPEQLMIGYKGVKFDDKGQNILASGLIIQLQDGENYVAVFPKANAEKPPVMPYKGW</sequence>
<evidence type="ECO:0000256" key="2">
    <source>
        <dbReference type="ARBA" id="ARBA00022729"/>
    </source>
</evidence>
<comment type="similarity">
    <text evidence="1">Belongs to the leucine-binding protein family.</text>
</comment>
<feature type="signal peptide" evidence="4">
    <location>
        <begin position="1"/>
        <end position="25"/>
    </location>
</feature>
<dbReference type="Gene3D" id="3.40.50.2300">
    <property type="match status" value="2"/>
</dbReference>
<keyword evidence="2 4" id="KW-0732">Signal</keyword>
<evidence type="ECO:0000256" key="1">
    <source>
        <dbReference type="ARBA" id="ARBA00010062"/>
    </source>
</evidence>
<dbReference type="GO" id="GO:0006865">
    <property type="term" value="P:amino acid transport"/>
    <property type="evidence" value="ECO:0007669"/>
    <property type="project" value="UniProtKB-KW"/>
</dbReference>
<dbReference type="SUPFAM" id="SSF53822">
    <property type="entry name" value="Periplasmic binding protein-like I"/>
    <property type="match status" value="1"/>
</dbReference>
<evidence type="ECO:0000256" key="3">
    <source>
        <dbReference type="ARBA" id="ARBA00022970"/>
    </source>
</evidence>
<name>A0A120FK21_9BRAD</name>
<accession>A0A120FK21</accession>
<dbReference type="InterPro" id="IPR051010">
    <property type="entry name" value="BCAA_transport"/>
</dbReference>
<feature type="domain" description="Leucine-binding protein" evidence="5">
    <location>
        <begin position="29"/>
        <end position="362"/>
    </location>
</feature>
<proteinExistence type="inferred from homology"/>
<evidence type="ECO:0000313" key="7">
    <source>
        <dbReference type="Proteomes" id="UP000057737"/>
    </source>
</evidence>
<keyword evidence="7" id="KW-1185">Reference proteome</keyword>
<dbReference type="PANTHER" id="PTHR30483">
    <property type="entry name" value="LEUCINE-SPECIFIC-BINDING PROTEIN"/>
    <property type="match status" value="1"/>
</dbReference>
<organism evidence="6 7">
    <name type="scientific">Bradyrhizobium macuxiense</name>
    <dbReference type="NCBI Taxonomy" id="1755647"/>
    <lineage>
        <taxon>Bacteria</taxon>
        <taxon>Pseudomonadati</taxon>
        <taxon>Pseudomonadota</taxon>
        <taxon>Alphaproteobacteria</taxon>
        <taxon>Hyphomicrobiales</taxon>
        <taxon>Nitrobacteraceae</taxon>
        <taxon>Bradyrhizobium</taxon>
    </lineage>
</organism>
<dbReference type="InterPro" id="IPR028081">
    <property type="entry name" value="Leu-bd"/>
</dbReference>
<dbReference type="Proteomes" id="UP000057737">
    <property type="component" value="Unassembled WGS sequence"/>
</dbReference>
<gene>
    <name evidence="6" type="ORF">AS156_14770</name>
</gene>
<dbReference type="CDD" id="cd06340">
    <property type="entry name" value="PBP1_ABC_ligand_binding-like"/>
    <property type="match status" value="1"/>
</dbReference>
<evidence type="ECO:0000259" key="5">
    <source>
        <dbReference type="Pfam" id="PF13458"/>
    </source>
</evidence>
<evidence type="ECO:0000313" key="6">
    <source>
        <dbReference type="EMBL" id="KWV50031.1"/>
    </source>
</evidence>
<feature type="chain" id="PRO_5007165348" evidence="4">
    <location>
        <begin position="26"/>
        <end position="417"/>
    </location>
</feature>
<keyword evidence="3" id="KW-0029">Amino-acid transport</keyword>
<dbReference type="RefSeq" id="WP_066511906.1">
    <property type="nucleotide sequence ID" value="NZ_LNCU01000097.1"/>
</dbReference>
<dbReference type="OrthoDB" id="7855203at2"/>
<dbReference type="AlphaFoldDB" id="A0A120FK21"/>
<dbReference type="Pfam" id="PF13458">
    <property type="entry name" value="Peripla_BP_6"/>
    <property type="match status" value="1"/>
</dbReference>
<reference evidence="6 7" key="1">
    <citation type="submission" date="2015-11" db="EMBL/GenBank/DDBJ databases">
        <title>Draft Genome Sequence of the Strain BR 10303 (Bradyrhizobium sp.) isolated from nodules of Centrolobium paraense.</title>
        <authorList>
            <person name="Zelli J.E."/>
            <person name="Simoes-Araujo J.L."/>
            <person name="Barauna A.C."/>
            <person name="Silva K."/>
        </authorList>
    </citation>
    <scope>NUCLEOTIDE SEQUENCE [LARGE SCALE GENOMIC DNA]</scope>
    <source>
        <strain evidence="6 7">BR 10303</strain>
    </source>
</reference>
<dbReference type="InterPro" id="IPR028082">
    <property type="entry name" value="Peripla_BP_I"/>
</dbReference>